<dbReference type="RefSeq" id="WP_011470395.1">
    <property type="nucleotide sequence ID" value="NZ_JAHKPP010000036.1"/>
</dbReference>
<proteinExistence type="predicted"/>
<dbReference type="AlphaFoldDB" id="A0AAW7X4F8"/>
<dbReference type="InterPro" id="IPR038086">
    <property type="entry name" value="DUF2789_sf"/>
</dbReference>
<dbReference type="Proteomes" id="UP001169760">
    <property type="component" value="Unassembled WGS sequence"/>
</dbReference>
<dbReference type="Pfam" id="PF10982">
    <property type="entry name" value="DUF2789"/>
    <property type="match status" value="1"/>
</dbReference>
<dbReference type="InterPro" id="IPR021250">
    <property type="entry name" value="DUF2789"/>
</dbReference>
<dbReference type="EMBL" id="JAUOPB010000006">
    <property type="protein sequence ID" value="MDO6422586.1"/>
    <property type="molecule type" value="Genomic_DNA"/>
</dbReference>
<gene>
    <name evidence="1" type="ORF">Q4521_08885</name>
</gene>
<reference evidence="1" key="1">
    <citation type="submission" date="2023-07" db="EMBL/GenBank/DDBJ databases">
        <title>Genome content predicts the carbon catabolic preferences of heterotrophic bacteria.</title>
        <authorList>
            <person name="Gralka M."/>
        </authorList>
    </citation>
    <scope>NUCLEOTIDE SEQUENCE</scope>
    <source>
        <strain evidence="1">I3M17_2</strain>
    </source>
</reference>
<name>A0AAW7X4F8_9GAMM</name>
<comment type="caution">
    <text evidence="1">The sequence shown here is derived from an EMBL/GenBank/DDBJ whole genome shotgun (WGS) entry which is preliminary data.</text>
</comment>
<dbReference type="GeneID" id="98615518"/>
<organism evidence="1 2">
    <name type="scientific">Saccharophagus degradans</name>
    <dbReference type="NCBI Taxonomy" id="86304"/>
    <lineage>
        <taxon>Bacteria</taxon>
        <taxon>Pseudomonadati</taxon>
        <taxon>Pseudomonadota</taxon>
        <taxon>Gammaproteobacteria</taxon>
        <taxon>Cellvibrionales</taxon>
        <taxon>Cellvibrionaceae</taxon>
        <taxon>Saccharophagus</taxon>
    </lineage>
</organism>
<evidence type="ECO:0000313" key="2">
    <source>
        <dbReference type="Proteomes" id="UP001169760"/>
    </source>
</evidence>
<protein>
    <submittedName>
        <fullName evidence="1">DUF2789 domain-containing protein</fullName>
    </submittedName>
</protein>
<accession>A0AAW7X4F8</accession>
<dbReference type="Gene3D" id="1.10.10.1130">
    <property type="entry name" value="Uncharacterised protein PF10982, DUF2789"/>
    <property type="match status" value="1"/>
</dbReference>
<evidence type="ECO:0000313" key="1">
    <source>
        <dbReference type="EMBL" id="MDO6422586.1"/>
    </source>
</evidence>
<sequence length="78" mass="8934">MHIENHSITSLFEQLGIGDSEEDINRFINRFAPIPSAVELHEAHCWNQSQAAFLKQAKEEDADWAEVVDQLNVMLRQA</sequence>